<evidence type="ECO:0000256" key="4">
    <source>
        <dbReference type="ARBA" id="ARBA00022679"/>
    </source>
</evidence>
<evidence type="ECO:0000256" key="2">
    <source>
        <dbReference type="ARBA" id="ARBA00012513"/>
    </source>
</evidence>
<dbReference type="SMART" id="SM00220">
    <property type="entry name" value="S_TKc"/>
    <property type="match status" value="1"/>
</dbReference>
<dbReference type="CDD" id="cd05122">
    <property type="entry name" value="PKc_STE"/>
    <property type="match status" value="1"/>
</dbReference>
<name>A0A1R2BIQ1_9CILI</name>
<keyword evidence="14" id="KW-1185">Reference proteome</keyword>
<dbReference type="GO" id="GO:0005737">
    <property type="term" value="C:cytoplasm"/>
    <property type="evidence" value="ECO:0007669"/>
    <property type="project" value="TreeGrafter"/>
</dbReference>
<proteinExistence type="inferred from homology"/>
<dbReference type="GO" id="GO:0004674">
    <property type="term" value="F:protein serine/threonine kinase activity"/>
    <property type="evidence" value="ECO:0007669"/>
    <property type="project" value="UniProtKB-KW"/>
</dbReference>
<evidence type="ECO:0000313" key="13">
    <source>
        <dbReference type="EMBL" id="OMJ76650.1"/>
    </source>
</evidence>
<dbReference type="SUPFAM" id="SSF56112">
    <property type="entry name" value="Protein kinase-like (PK-like)"/>
    <property type="match status" value="1"/>
</dbReference>
<keyword evidence="7 10" id="KW-0067">ATP-binding</keyword>
<dbReference type="PROSITE" id="PS50011">
    <property type="entry name" value="PROTEIN_KINASE_DOM"/>
    <property type="match status" value="1"/>
</dbReference>
<evidence type="ECO:0000256" key="3">
    <source>
        <dbReference type="ARBA" id="ARBA00022527"/>
    </source>
</evidence>
<evidence type="ECO:0000256" key="1">
    <source>
        <dbReference type="ARBA" id="ARBA00008874"/>
    </source>
</evidence>
<dbReference type="InterPro" id="IPR011009">
    <property type="entry name" value="Kinase-like_dom_sf"/>
</dbReference>
<keyword evidence="5 10" id="KW-0547">Nucleotide-binding</keyword>
<evidence type="ECO:0000259" key="12">
    <source>
        <dbReference type="PROSITE" id="PS50011"/>
    </source>
</evidence>
<dbReference type="GO" id="GO:0005524">
    <property type="term" value="F:ATP binding"/>
    <property type="evidence" value="ECO:0007669"/>
    <property type="project" value="UniProtKB-UniRule"/>
</dbReference>
<evidence type="ECO:0000256" key="7">
    <source>
        <dbReference type="ARBA" id="ARBA00022840"/>
    </source>
</evidence>
<evidence type="ECO:0000256" key="11">
    <source>
        <dbReference type="SAM" id="MobiDB-lite"/>
    </source>
</evidence>
<feature type="compositionally biased region" description="Pro residues" evidence="11">
    <location>
        <begin position="268"/>
        <end position="278"/>
    </location>
</feature>
<reference evidence="13 14" key="1">
    <citation type="submission" date="2016-11" db="EMBL/GenBank/DDBJ databases">
        <title>The macronuclear genome of Stentor coeruleus: a giant cell with tiny introns.</title>
        <authorList>
            <person name="Slabodnick M."/>
            <person name="Ruby J.G."/>
            <person name="Reiff S.B."/>
            <person name="Swart E.C."/>
            <person name="Gosai S."/>
            <person name="Prabakaran S."/>
            <person name="Witkowska E."/>
            <person name="Larue G.E."/>
            <person name="Fisher S."/>
            <person name="Freeman R.M."/>
            <person name="Gunawardena J."/>
            <person name="Chu W."/>
            <person name="Stover N.A."/>
            <person name="Gregory B.D."/>
            <person name="Nowacki M."/>
            <person name="Derisi J."/>
            <person name="Roy S.W."/>
            <person name="Marshall W.F."/>
            <person name="Sood P."/>
        </authorList>
    </citation>
    <scope>NUCLEOTIDE SEQUENCE [LARGE SCALE GENOMIC DNA]</scope>
    <source>
        <strain evidence="13">WM001</strain>
    </source>
</reference>
<dbReference type="InterPro" id="IPR050629">
    <property type="entry name" value="STE20/SPS1-PAK"/>
</dbReference>
<feature type="binding site" evidence="10">
    <location>
        <position position="495"/>
    </location>
    <ligand>
        <name>ATP</name>
        <dbReference type="ChEBI" id="CHEBI:30616"/>
    </ligand>
</feature>
<dbReference type="PANTHER" id="PTHR48012">
    <property type="entry name" value="STERILE20-LIKE KINASE, ISOFORM B-RELATED"/>
    <property type="match status" value="1"/>
</dbReference>
<dbReference type="Proteomes" id="UP000187209">
    <property type="component" value="Unassembled WGS sequence"/>
</dbReference>
<keyword evidence="3" id="KW-0723">Serine/threonine-protein kinase</keyword>
<evidence type="ECO:0000256" key="5">
    <source>
        <dbReference type="ARBA" id="ARBA00022741"/>
    </source>
</evidence>
<evidence type="ECO:0000313" key="14">
    <source>
        <dbReference type="Proteomes" id="UP000187209"/>
    </source>
</evidence>
<dbReference type="InterPro" id="IPR017441">
    <property type="entry name" value="Protein_kinase_ATP_BS"/>
</dbReference>
<accession>A0A1R2BIQ1</accession>
<feature type="region of interest" description="Disordered" evidence="11">
    <location>
        <begin position="254"/>
        <end position="420"/>
    </location>
</feature>
<gene>
    <name evidence="13" type="ORF">SteCoe_23956</name>
</gene>
<feature type="domain" description="Protein kinase" evidence="12">
    <location>
        <begin position="466"/>
        <end position="718"/>
    </location>
</feature>
<evidence type="ECO:0000256" key="10">
    <source>
        <dbReference type="PROSITE-ProRule" id="PRU10141"/>
    </source>
</evidence>
<organism evidence="13 14">
    <name type="scientific">Stentor coeruleus</name>
    <dbReference type="NCBI Taxonomy" id="5963"/>
    <lineage>
        <taxon>Eukaryota</taxon>
        <taxon>Sar</taxon>
        <taxon>Alveolata</taxon>
        <taxon>Ciliophora</taxon>
        <taxon>Postciliodesmatophora</taxon>
        <taxon>Heterotrichea</taxon>
        <taxon>Heterotrichida</taxon>
        <taxon>Stentoridae</taxon>
        <taxon>Stentor</taxon>
    </lineage>
</organism>
<dbReference type="SUPFAM" id="SSF57903">
    <property type="entry name" value="FYVE/PHD zinc finger"/>
    <property type="match status" value="1"/>
</dbReference>
<comment type="similarity">
    <text evidence="1">Belongs to the protein kinase superfamily. STE Ser/Thr protein kinase family. STE20 subfamily.</text>
</comment>
<comment type="catalytic activity">
    <reaction evidence="8">
        <text>L-threonyl-[protein] + ATP = O-phospho-L-threonyl-[protein] + ADP + H(+)</text>
        <dbReference type="Rhea" id="RHEA:46608"/>
        <dbReference type="Rhea" id="RHEA-COMP:11060"/>
        <dbReference type="Rhea" id="RHEA-COMP:11605"/>
        <dbReference type="ChEBI" id="CHEBI:15378"/>
        <dbReference type="ChEBI" id="CHEBI:30013"/>
        <dbReference type="ChEBI" id="CHEBI:30616"/>
        <dbReference type="ChEBI" id="CHEBI:61977"/>
        <dbReference type="ChEBI" id="CHEBI:456216"/>
        <dbReference type="EC" id="2.7.11.1"/>
    </reaction>
</comment>
<keyword evidence="4" id="KW-0808">Transferase</keyword>
<comment type="caution">
    <text evidence="13">The sequence shown here is derived from an EMBL/GenBank/DDBJ whole genome shotgun (WGS) entry which is preliminary data.</text>
</comment>
<dbReference type="CDD" id="cd00065">
    <property type="entry name" value="FYVE_like_SF"/>
    <property type="match status" value="1"/>
</dbReference>
<dbReference type="AlphaFoldDB" id="A0A1R2BIQ1"/>
<dbReference type="Gene3D" id="1.10.510.10">
    <property type="entry name" value="Transferase(Phosphotransferase) domain 1"/>
    <property type="match status" value="1"/>
</dbReference>
<dbReference type="Pfam" id="PF00069">
    <property type="entry name" value="Pkinase"/>
    <property type="match status" value="1"/>
</dbReference>
<evidence type="ECO:0000256" key="8">
    <source>
        <dbReference type="ARBA" id="ARBA00047899"/>
    </source>
</evidence>
<evidence type="ECO:0000256" key="9">
    <source>
        <dbReference type="ARBA" id="ARBA00048679"/>
    </source>
</evidence>
<protein>
    <recommendedName>
        <fullName evidence="2">non-specific serine/threonine protein kinase</fullName>
        <ecNumber evidence="2">2.7.11.1</ecNumber>
    </recommendedName>
</protein>
<dbReference type="EMBL" id="MPUH01000620">
    <property type="protein sequence ID" value="OMJ76650.1"/>
    <property type="molecule type" value="Genomic_DNA"/>
</dbReference>
<dbReference type="InterPro" id="IPR000719">
    <property type="entry name" value="Prot_kinase_dom"/>
</dbReference>
<dbReference type="InterPro" id="IPR011011">
    <property type="entry name" value="Znf_FYVE_PHD"/>
</dbReference>
<sequence length="739" mass="84477">MELCYGCQDELTTLKKKCKLCNNTFCKNCTILEDTTFIFIGKRYCLPCWTIVKNLEEDDKKKNDDINYYNEYFNADEVPEEILIEQTKALSINQDSYPQEIPNTQSKQFKSLKNIESSQEKVDIEISDEKIQCSKLPPAHDYYHQQLPYSAPPPQYPVTYPGHMQPAYNNYPDPNMMNNYTHMPSNPYIPYDYNPHSNVPIPYNPNVAANQQYYAPTREFDLSYQNYNPPPAYNNYDPSYNMYQVNPPLDNYYPPANTYITPQAPQYHYPPSPSPQLPSNPLHLPASPSPASPLPPKPIPPSHLPPSPTPPKPTPPKPTPPSHLPPSPTPPKPIPPSHLPPSPSPPKPSPLKPSPSPPKPLPRSPSPPKPSPLKPLPRSPSPVPIVPSHIPNPPPAKFIPPKVNPEYIQPDNKIPPQKPLKKIEDNKAQPLPAPKIQEKVKPPVEDQRATVFIPTNFNKSNPTRIYKLHKKIGKGGFGEVFISQKISTKETFAIKILKPKTSDEKDLIKNEISLTQNSNHQNIIKFYEYFDYTNTIWIIEELMSCSLTDLVLDRPGQIPELVLKYILYEALKGLEYLHKRNRIHRDIKSDNILISDKGAIKVADLGLAAQLNNMRNNRNTFVGTLLWMPPEIIQEENYGTKVDIWALGIVAIELAEGQPPNYKENQQRILKKIVSDRAPELKNSRKWSLEFKDFLSKCLVKDQNRRQSSSELLSNRFFNGVEQCKEEFLEYFNEWSRNR</sequence>
<dbReference type="PANTHER" id="PTHR48012:SF10">
    <property type="entry name" value="FI20177P1"/>
    <property type="match status" value="1"/>
</dbReference>
<feature type="compositionally biased region" description="Pro residues" evidence="11">
    <location>
        <begin position="287"/>
        <end position="398"/>
    </location>
</feature>
<evidence type="ECO:0000256" key="6">
    <source>
        <dbReference type="ARBA" id="ARBA00022777"/>
    </source>
</evidence>
<keyword evidence="6" id="KW-0418">Kinase</keyword>
<dbReference type="PROSITE" id="PS00107">
    <property type="entry name" value="PROTEIN_KINASE_ATP"/>
    <property type="match status" value="1"/>
</dbReference>
<dbReference type="EC" id="2.7.11.1" evidence="2"/>
<comment type="catalytic activity">
    <reaction evidence="9">
        <text>L-seryl-[protein] + ATP = O-phospho-L-seryl-[protein] + ADP + H(+)</text>
        <dbReference type="Rhea" id="RHEA:17989"/>
        <dbReference type="Rhea" id="RHEA-COMP:9863"/>
        <dbReference type="Rhea" id="RHEA-COMP:11604"/>
        <dbReference type="ChEBI" id="CHEBI:15378"/>
        <dbReference type="ChEBI" id="CHEBI:29999"/>
        <dbReference type="ChEBI" id="CHEBI:30616"/>
        <dbReference type="ChEBI" id="CHEBI:83421"/>
        <dbReference type="ChEBI" id="CHEBI:456216"/>
        <dbReference type="EC" id="2.7.11.1"/>
    </reaction>
</comment>